<keyword evidence="1" id="KW-1133">Transmembrane helix</keyword>
<evidence type="ECO:0000259" key="3">
    <source>
        <dbReference type="PROSITE" id="PS51434"/>
    </source>
</evidence>
<dbReference type="PROSITE" id="PS51434">
    <property type="entry name" value="NUP_C"/>
    <property type="match status" value="1"/>
</dbReference>
<keyword evidence="1" id="KW-0472">Membrane</keyword>
<dbReference type="InterPro" id="IPR007230">
    <property type="entry name" value="Nup98_auto-Pept-S59_dom"/>
</dbReference>
<protein>
    <recommendedName>
        <fullName evidence="3">Peptidase S59 domain-containing protein</fullName>
    </recommendedName>
</protein>
<feature type="signal peptide" evidence="2">
    <location>
        <begin position="1"/>
        <end position="22"/>
    </location>
</feature>
<feature type="chain" id="PRO_5009533757" description="Peptidase S59 domain-containing protein" evidence="2">
    <location>
        <begin position="23"/>
        <end position="396"/>
    </location>
</feature>
<gene>
    <name evidence="4" type="ORF">A2685_02095</name>
</gene>
<comment type="caution">
    <text evidence="4">The sequence shown here is derived from an EMBL/GenBank/DDBJ whole genome shotgun (WGS) entry which is preliminary data.</text>
</comment>
<keyword evidence="2" id="KW-0732">Signal</keyword>
<organism evidence="4 5">
    <name type="scientific">Candidatus Woesebacteria bacterium RIFCSPHIGHO2_01_FULL_37_10</name>
    <dbReference type="NCBI Taxonomy" id="1802489"/>
    <lineage>
        <taxon>Bacteria</taxon>
        <taxon>Candidatus Woeseibacteriota</taxon>
    </lineage>
</organism>
<dbReference type="InterPro" id="IPR036903">
    <property type="entry name" value="Nup98_auto-Pept-S59_dom_sf"/>
</dbReference>
<evidence type="ECO:0000256" key="2">
    <source>
        <dbReference type="SAM" id="SignalP"/>
    </source>
</evidence>
<evidence type="ECO:0000313" key="5">
    <source>
        <dbReference type="Proteomes" id="UP000178446"/>
    </source>
</evidence>
<dbReference type="AlphaFoldDB" id="A0A1F7XT48"/>
<feature type="domain" description="Peptidase S59" evidence="3">
    <location>
        <begin position="142"/>
        <end position="270"/>
    </location>
</feature>
<dbReference type="SUPFAM" id="SSF82215">
    <property type="entry name" value="C-terminal autoproteolytic domain of nucleoporin nup98"/>
    <property type="match status" value="1"/>
</dbReference>
<proteinExistence type="predicted"/>
<evidence type="ECO:0000313" key="4">
    <source>
        <dbReference type="EMBL" id="OGM18206.1"/>
    </source>
</evidence>
<reference evidence="4 5" key="1">
    <citation type="journal article" date="2016" name="Nat. Commun.">
        <title>Thousands of microbial genomes shed light on interconnected biogeochemical processes in an aquifer system.</title>
        <authorList>
            <person name="Anantharaman K."/>
            <person name="Brown C.T."/>
            <person name="Hug L.A."/>
            <person name="Sharon I."/>
            <person name="Castelle C.J."/>
            <person name="Probst A.J."/>
            <person name="Thomas B.C."/>
            <person name="Singh A."/>
            <person name="Wilkins M.J."/>
            <person name="Karaoz U."/>
            <person name="Brodie E.L."/>
            <person name="Williams K.H."/>
            <person name="Hubbard S.S."/>
            <person name="Banfield J.F."/>
        </authorList>
    </citation>
    <scope>NUCLEOTIDE SEQUENCE [LARGE SCALE GENOMIC DNA]</scope>
</reference>
<feature type="transmembrane region" description="Helical" evidence="1">
    <location>
        <begin position="347"/>
        <end position="367"/>
    </location>
</feature>
<name>A0A1F7XT48_9BACT</name>
<dbReference type="GO" id="GO:0017056">
    <property type="term" value="F:structural constituent of nuclear pore"/>
    <property type="evidence" value="ECO:0007669"/>
    <property type="project" value="InterPro"/>
</dbReference>
<accession>A0A1F7XT48</accession>
<dbReference type="Proteomes" id="UP000178446">
    <property type="component" value="Unassembled WGS sequence"/>
</dbReference>
<sequence>MKKVLFVLSLLVLFSMFSTFFAGDLFVSAASSLVTFKASSQSVDLNIDVLGPPSLVIISPKNATYLTNESLLLNYSVSGAESVWYQVDGSAEIFISNVSSFLYFNVSDGSHNLTISANNSFGTSASTVFFVANSTRFIILYEDSYKTNFSGESTDFYTFTLEELQELSGVILDNVNYGKILFNEVINVTDDKDHGVDNLVDLENNTNISFNRISLDPVELPNFNVSASLRLYNLTFVNPRILRDGEVCSESICTFENYSNGLLRFNVTRFSIYSAEETPGAAPPAEEGEAAAEGAPTYVSVCNPPYFFDGEKCCLDENNNRICDEEEAELEFPLPIIKKIPPRVRPFVIVLLFILIILVFIFIHNLFDLLKTGFRYLIGKKMKKTSENGNKELISS</sequence>
<keyword evidence="1" id="KW-0812">Transmembrane</keyword>
<evidence type="ECO:0000256" key="1">
    <source>
        <dbReference type="SAM" id="Phobius"/>
    </source>
</evidence>
<dbReference type="EMBL" id="MGGB01000053">
    <property type="protein sequence ID" value="OGM18206.1"/>
    <property type="molecule type" value="Genomic_DNA"/>
</dbReference>